<feature type="transmembrane region" description="Helical" evidence="5">
    <location>
        <begin position="84"/>
        <end position="108"/>
    </location>
</feature>
<feature type="transmembrane region" description="Helical" evidence="5">
    <location>
        <begin position="44"/>
        <end position="63"/>
    </location>
</feature>
<feature type="transmembrane region" description="Helical" evidence="5">
    <location>
        <begin position="262"/>
        <end position="286"/>
    </location>
</feature>
<feature type="transmembrane region" description="Helical" evidence="5">
    <location>
        <begin position="373"/>
        <end position="392"/>
    </location>
</feature>
<evidence type="ECO:0000256" key="2">
    <source>
        <dbReference type="ARBA" id="ARBA00022692"/>
    </source>
</evidence>
<evidence type="ECO:0000256" key="5">
    <source>
        <dbReference type="SAM" id="Phobius"/>
    </source>
</evidence>
<organism evidence="6 7">
    <name type="scientific">Alishewanella maricola</name>
    <dbReference type="NCBI Taxonomy" id="2795740"/>
    <lineage>
        <taxon>Bacteria</taxon>
        <taxon>Pseudomonadati</taxon>
        <taxon>Pseudomonadota</taxon>
        <taxon>Gammaproteobacteria</taxon>
        <taxon>Alteromonadales</taxon>
        <taxon>Alteromonadaceae</taxon>
        <taxon>Alishewanella</taxon>
    </lineage>
</organism>
<evidence type="ECO:0000313" key="6">
    <source>
        <dbReference type="EMBL" id="MCB5225993.1"/>
    </source>
</evidence>
<dbReference type="PANTHER" id="PTHR43424">
    <property type="entry name" value="LOCUS PUTATIVE PROTEIN 1-RELATED"/>
    <property type="match status" value="1"/>
</dbReference>
<feature type="transmembrane region" description="Helical" evidence="5">
    <location>
        <begin position="175"/>
        <end position="197"/>
    </location>
</feature>
<feature type="transmembrane region" description="Helical" evidence="5">
    <location>
        <begin position="398"/>
        <end position="420"/>
    </location>
</feature>
<dbReference type="RefSeq" id="WP_226750087.1">
    <property type="nucleotide sequence ID" value="NZ_JAEINI020000002.1"/>
</dbReference>
<dbReference type="Proteomes" id="UP000633814">
    <property type="component" value="Unassembled WGS sequence"/>
</dbReference>
<accession>A0ABS8C0Z0</accession>
<dbReference type="EMBL" id="JAEINI020000002">
    <property type="protein sequence ID" value="MCB5225993.1"/>
    <property type="molecule type" value="Genomic_DNA"/>
</dbReference>
<feature type="transmembrane region" description="Helical" evidence="5">
    <location>
        <begin position="233"/>
        <end position="256"/>
    </location>
</feature>
<evidence type="ECO:0000313" key="7">
    <source>
        <dbReference type="Proteomes" id="UP000633814"/>
    </source>
</evidence>
<keyword evidence="7" id="KW-1185">Reference proteome</keyword>
<dbReference type="InterPro" id="IPR002797">
    <property type="entry name" value="Polysacc_synth"/>
</dbReference>
<keyword evidence="4 5" id="KW-0472">Membrane</keyword>
<dbReference type="CDD" id="cd13128">
    <property type="entry name" value="MATE_Wzx_like"/>
    <property type="match status" value="1"/>
</dbReference>
<name>A0ABS8C0Z0_9ALTE</name>
<feature type="transmembrane region" description="Helical" evidence="5">
    <location>
        <begin position="341"/>
        <end position="361"/>
    </location>
</feature>
<feature type="transmembrane region" description="Helical" evidence="5">
    <location>
        <begin position="151"/>
        <end position="169"/>
    </location>
</feature>
<protein>
    <submittedName>
        <fullName evidence="6">Flippase</fullName>
    </submittedName>
</protein>
<proteinExistence type="predicted"/>
<evidence type="ECO:0000256" key="1">
    <source>
        <dbReference type="ARBA" id="ARBA00004141"/>
    </source>
</evidence>
<dbReference type="InterPro" id="IPR052556">
    <property type="entry name" value="PolySynth_Transporter"/>
</dbReference>
<keyword evidence="2 5" id="KW-0812">Transmembrane</keyword>
<evidence type="ECO:0000256" key="3">
    <source>
        <dbReference type="ARBA" id="ARBA00022989"/>
    </source>
</evidence>
<feature type="transmembrane region" description="Helical" evidence="5">
    <location>
        <begin position="20"/>
        <end position="38"/>
    </location>
</feature>
<comment type="subcellular location">
    <subcellularLocation>
        <location evidence="1">Membrane</location>
        <topology evidence="1">Multi-pass membrane protein</topology>
    </subcellularLocation>
</comment>
<keyword evidence="3 5" id="KW-1133">Transmembrane helix</keyword>
<dbReference type="PANTHER" id="PTHR43424:SF1">
    <property type="entry name" value="LOCUS PUTATIVE PROTEIN 1-RELATED"/>
    <property type="match status" value="1"/>
</dbReference>
<evidence type="ECO:0000256" key="4">
    <source>
        <dbReference type="ARBA" id="ARBA00023136"/>
    </source>
</evidence>
<feature type="transmembrane region" description="Helical" evidence="5">
    <location>
        <begin position="307"/>
        <end position="335"/>
    </location>
</feature>
<reference evidence="6 7" key="1">
    <citation type="submission" date="2021-10" db="EMBL/GenBank/DDBJ databases">
        <title>Alishewanella koreense sp. nov. isolated from seawater of southwestern coast in South Korea and the proposal for the reclassification of Rheinheimera perlucida and Rheinheimera tuosuensis as Arsukibacterium perlucida and Arsukibacterium tuosuensis.</title>
        <authorList>
            <person name="Kim K.H."/>
            <person name="Ruan W."/>
            <person name="Kim K.R."/>
            <person name="Baek J.H."/>
            <person name="Jeon C.O."/>
        </authorList>
    </citation>
    <scope>NUCLEOTIDE SEQUENCE [LARGE SCALE GENOMIC DNA]</scope>
    <source>
        <strain evidence="6 7">16-MA</strain>
    </source>
</reference>
<dbReference type="Pfam" id="PF01943">
    <property type="entry name" value="Polysacc_synt"/>
    <property type="match status" value="1"/>
</dbReference>
<comment type="caution">
    <text evidence="6">The sequence shown here is derived from an EMBL/GenBank/DDBJ whole genome shotgun (WGS) entry which is preliminary data.</text>
</comment>
<feature type="transmembrane region" description="Helical" evidence="5">
    <location>
        <begin position="120"/>
        <end position="139"/>
    </location>
</feature>
<sequence length="446" mass="50249">MKIIKKLLMARATAMLGDKLVKLAAGAILTVFVARMLGAAELGIYSIVMAWSAFLVPLTSMGLNNLVVRQMTKLSSGQEAMTMLYTAVSIRLTLGLIGGGVLLGLFYLLNPELFSGHLNYAIPLLFMLQAFFGFLLFEFYLNYQGTFRSPAYAKSVISLLSFAVKLLLLLQGFGIASLLLMTAIEFLLVGLTQYLLYLRKHQPFKEETQRWQRYHPRHFSFAQAKVLLKRSAWLWLSGIVSVIYLKIDIVMLGSIAGAEQAGIYAAASRLSELWYIFPATLAVRYYPDMLKAFEKGWHGYLLKLRRFALMFFSAALAIALVMTLCAEWLILLLFGEAFNDAVTVLRIHIWAGCFIFVRYLIGQHLVITEQEPLSLFSHGMGALINVGLNLWWIPQYGIVGAAWATLISYAYASFFFLFFAKSTRTQFWQLLRVKRASLTDNGTMND</sequence>
<gene>
    <name evidence="6" type="ORF">JAO78_004120</name>
</gene>